<protein>
    <submittedName>
        <fullName evidence="4">TetR/AcrR family transcriptional regulator</fullName>
    </submittedName>
</protein>
<evidence type="ECO:0000259" key="3">
    <source>
        <dbReference type="PROSITE" id="PS50977"/>
    </source>
</evidence>
<dbReference type="GO" id="GO:0000976">
    <property type="term" value="F:transcription cis-regulatory region binding"/>
    <property type="evidence" value="ECO:0007669"/>
    <property type="project" value="TreeGrafter"/>
</dbReference>
<name>A0A4Y9SEJ7_9BURK</name>
<evidence type="ECO:0000313" key="5">
    <source>
        <dbReference type="Proteomes" id="UP000297729"/>
    </source>
</evidence>
<dbReference type="PANTHER" id="PTHR30055">
    <property type="entry name" value="HTH-TYPE TRANSCRIPTIONAL REGULATOR RUTR"/>
    <property type="match status" value="1"/>
</dbReference>
<dbReference type="SUPFAM" id="SSF46689">
    <property type="entry name" value="Homeodomain-like"/>
    <property type="match status" value="1"/>
</dbReference>
<keyword evidence="5" id="KW-1185">Reference proteome</keyword>
<dbReference type="InterPro" id="IPR050109">
    <property type="entry name" value="HTH-type_TetR-like_transc_reg"/>
</dbReference>
<evidence type="ECO:0000256" key="2">
    <source>
        <dbReference type="PROSITE-ProRule" id="PRU00335"/>
    </source>
</evidence>
<keyword evidence="1 2" id="KW-0238">DNA-binding</keyword>
<dbReference type="Proteomes" id="UP000297729">
    <property type="component" value="Unassembled WGS sequence"/>
</dbReference>
<dbReference type="PROSITE" id="PS50977">
    <property type="entry name" value="HTH_TETR_2"/>
    <property type="match status" value="1"/>
</dbReference>
<dbReference type="Gene3D" id="1.10.357.10">
    <property type="entry name" value="Tetracycline Repressor, domain 2"/>
    <property type="match status" value="1"/>
</dbReference>
<gene>
    <name evidence="4" type="ORF">E4L98_13385</name>
</gene>
<sequence>MERPRHPGRPARGTLAARRDDLLVVALDLFIRHGYAQVSLAAIAAAAHVAVRTIYVKFGGKPGLLMALIAAEQQRHQRQLEALPACADMQRQLELYAGHLTRRVRDERVMRLQAIVTADGDAAARAAWHAAGPGQLAARLEALFGQANARALFDAGLTAQDLCAHFFHCLAGHTAAGCALTPAAQDRQIERGLRLFLRGTLRDCATNGIDYGSLK</sequence>
<reference evidence="4 5" key="1">
    <citation type="submission" date="2019-03" db="EMBL/GenBank/DDBJ databases">
        <title>Draft Genome Sequence of Duganella callidus sp. nov., a Novel Duganella Species Isolated from Cultivated Soil.</title>
        <authorList>
            <person name="Raths R."/>
            <person name="Peta V."/>
            <person name="Bucking H."/>
        </authorList>
    </citation>
    <scope>NUCLEOTIDE SEQUENCE [LARGE SCALE GENOMIC DNA]</scope>
    <source>
        <strain evidence="4 5">DN04</strain>
    </source>
</reference>
<feature type="domain" description="HTH tetR-type" evidence="3">
    <location>
        <begin position="16"/>
        <end position="76"/>
    </location>
</feature>
<comment type="caution">
    <text evidence="4">The sequence shown here is derived from an EMBL/GenBank/DDBJ whole genome shotgun (WGS) entry which is preliminary data.</text>
</comment>
<dbReference type="PANTHER" id="PTHR30055:SF146">
    <property type="entry name" value="HTH-TYPE TRANSCRIPTIONAL DUAL REGULATOR CECR"/>
    <property type="match status" value="1"/>
</dbReference>
<dbReference type="EMBL" id="SPVG01000135">
    <property type="protein sequence ID" value="TFW21443.1"/>
    <property type="molecule type" value="Genomic_DNA"/>
</dbReference>
<dbReference type="AlphaFoldDB" id="A0A4Y9SEJ7"/>
<proteinExistence type="predicted"/>
<evidence type="ECO:0000256" key="1">
    <source>
        <dbReference type="ARBA" id="ARBA00023125"/>
    </source>
</evidence>
<dbReference type="InterPro" id="IPR001647">
    <property type="entry name" value="HTH_TetR"/>
</dbReference>
<dbReference type="InterPro" id="IPR009057">
    <property type="entry name" value="Homeodomain-like_sf"/>
</dbReference>
<evidence type="ECO:0000313" key="4">
    <source>
        <dbReference type="EMBL" id="TFW21443.1"/>
    </source>
</evidence>
<dbReference type="GO" id="GO:0003700">
    <property type="term" value="F:DNA-binding transcription factor activity"/>
    <property type="evidence" value="ECO:0007669"/>
    <property type="project" value="TreeGrafter"/>
</dbReference>
<feature type="DNA-binding region" description="H-T-H motif" evidence="2">
    <location>
        <begin position="39"/>
        <end position="58"/>
    </location>
</feature>
<dbReference type="Pfam" id="PF00440">
    <property type="entry name" value="TetR_N"/>
    <property type="match status" value="1"/>
</dbReference>
<dbReference type="RefSeq" id="WP_135202054.1">
    <property type="nucleotide sequence ID" value="NZ_SPVG01000135.1"/>
</dbReference>
<organism evidence="4 5">
    <name type="scientific">Duganella callida</name>
    <dbReference type="NCBI Taxonomy" id="2561932"/>
    <lineage>
        <taxon>Bacteria</taxon>
        <taxon>Pseudomonadati</taxon>
        <taxon>Pseudomonadota</taxon>
        <taxon>Betaproteobacteria</taxon>
        <taxon>Burkholderiales</taxon>
        <taxon>Oxalobacteraceae</taxon>
        <taxon>Telluria group</taxon>
        <taxon>Duganella</taxon>
    </lineage>
</organism>
<accession>A0A4Y9SEJ7</accession>